<protein>
    <submittedName>
        <fullName evidence="2">Uncharacterized protein</fullName>
    </submittedName>
</protein>
<sequence>MANMDETMSEDSGDNGDSGAADISGGVLVAPGQSMDCVVHPSPRRSEVGPQSAEQHASPVREGPCELVATPAPLKRGVERYQLHPRPSISTCLPGFVLE</sequence>
<name>A0AAV7T271_PLEWA</name>
<evidence type="ECO:0000256" key="1">
    <source>
        <dbReference type="SAM" id="MobiDB-lite"/>
    </source>
</evidence>
<evidence type="ECO:0000313" key="3">
    <source>
        <dbReference type="Proteomes" id="UP001066276"/>
    </source>
</evidence>
<evidence type="ECO:0000313" key="2">
    <source>
        <dbReference type="EMBL" id="KAJ1170489.1"/>
    </source>
</evidence>
<organism evidence="2 3">
    <name type="scientific">Pleurodeles waltl</name>
    <name type="common">Iberian ribbed newt</name>
    <dbReference type="NCBI Taxonomy" id="8319"/>
    <lineage>
        <taxon>Eukaryota</taxon>
        <taxon>Metazoa</taxon>
        <taxon>Chordata</taxon>
        <taxon>Craniata</taxon>
        <taxon>Vertebrata</taxon>
        <taxon>Euteleostomi</taxon>
        <taxon>Amphibia</taxon>
        <taxon>Batrachia</taxon>
        <taxon>Caudata</taxon>
        <taxon>Salamandroidea</taxon>
        <taxon>Salamandridae</taxon>
        <taxon>Pleurodelinae</taxon>
        <taxon>Pleurodeles</taxon>
    </lineage>
</organism>
<dbReference type="AlphaFoldDB" id="A0AAV7T271"/>
<feature type="compositionally biased region" description="Low complexity" evidence="1">
    <location>
        <begin position="15"/>
        <end position="26"/>
    </location>
</feature>
<gene>
    <name evidence="2" type="ORF">NDU88_002364</name>
</gene>
<dbReference type="Proteomes" id="UP001066276">
    <property type="component" value="Chromosome 4_1"/>
</dbReference>
<accession>A0AAV7T271</accession>
<dbReference type="EMBL" id="JANPWB010000007">
    <property type="protein sequence ID" value="KAJ1170489.1"/>
    <property type="molecule type" value="Genomic_DNA"/>
</dbReference>
<comment type="caution">
    <text evidence="2">The sequence shown here is derived from an EMBL/GenBank/DDBJ whole genome shotgun (WGS) entry which is preliminary data.</text>
</comment>
<feature type="region of interest" description="Disordered" evidence="1">
    <location>
        <begin position="1"/>
        <end position="65"/>
    </location>
</feature>
<reference evidence="2" key="1">
    <citation type="journal article" date="2022" name="bioRxiv">
        <title>Sequencing and chromosome-scale assembly of the giantPleurodeles waltlgenome.</title>
        <authorList>
            <person name="Brown T."/>
            <person name="Elewa A."/>
            <person name="Iarovenko S."/>
            <person name="Subramanian E."/>
            <person name="Araus A.J."/>
            <person name="Petzold A."/>
            <person name="Susuki M."/>
            <person name="Suzuki K.-i.T."/>
            <person name="Hayashi T."/>
            <person name="Toyoda A."/>
            <person name="Oliveira C."/>
            <person name="Osipova E."/>
            <person name="Leigh N.D."/>
            <person name="Simon A."/>
            <person name="Yun M.H."/>
        </authorList>
    </citation>
    <scope>NUCLEOTIDE SEQUENCE</scope>
    <source>
        <strain evidence="2">20211129_DDA</strain>
        <tissue evidence="2">Liver</tissue>
    </source>
</reference>
<proteinExistence type="predicted"/>
<keyword evidence="3" id="KW-1185">Reference proteome</keyword>